<dbReference type="PANTHER" id="PTHR47001">
    <property type="entry name" value="TRANSCRIPTION FACTOR BHLH121"/>
    <property type="match status" value="1"/>
</dbReference>
<keyword evidence="1" id="KW-0805">Transcription regulation</keyword>
<feature type="compositionally biased region" description="Basic and acidic residues" evidence="6">
    <location>
        <begin position="115"/>
        <end position="125"/>
    </location>
</feature>
<evidence type="ECO:0000256" key="1">
    <source>
        <dbReference type="ARBA" id="ARBA00023015"/>
    </source>
</evidence>
<dbReference type="InterPro" id="IPR057075">
    <property type="entry name" value="bHLH_IRO3"/>
</dbReference>
<name>A0ABP1BDN2_9BRYO</name>
<dbReference type="SMART" id="SM00353">
    <property type="entry name" value="HLH"/>
    <property type="match status" value="1"/>
</dbReference>
<gene>
    <name evidence="8" type="ORF">CSSPJE1EN2_LOCUS15970</name>
</gene>
<dbReference type="PROSITE" id="PS50888">
    <property type="entry name" value="BHLH"/>
    <property type="match status" value="1"/>
</dbReference>
<dbReference type="SUPFAM" id="SSF47459">
    <property type="entry name" value="HLH, helix-loop-helix DNA-binding domain"/>
    <property type="match status" value="1"/>
</dbReference>
<proteinExistence type="predicted"/>
<feature type="region of interest" description="Disordered" evidence="6">
    <location>
        <begin position="334"/>
        <end position="402"/>
    </location>
</feature>
<dbReference type="InterPro" id="IPR036638">
    <property type="entry name" value="HLH_DNA-bd_sf"/>
</dbReference>
<accession>A0ABP1BDN2</accession>
<feature type="compositionally biased region" description="Polar residues" evidence="6">
    <location>
        <begin position="334"/>
        <end position="357"/>
    </location>
</feature>
<evidence type="ECO:0000256" key="6">
    <source>
        <dbReference type="SAM" id="MobiDB-lite"/>
    </source>
</evidence>
<dbReference type="PANTHER" id="PTHR47001:SF1">
    <property type="entry name" value="TRANSCRIPTION FACTOR BHLH11"/>
    <property type="match status" value="1"/>
</dbReference>
<organism evidence="8 9">
    <name type="scientific">Sphagnum jensenii</name>
    <dbReference type="NCBI Taxonomy" id="128206"/>
    <lineage>
        <taxon>Eukaryota</taxon>
        <taxon>Viridiplantae</taxon>
        <taxon>Streptophyta</taxon>
        <taxon>Embryophyta</taxon>
        <taxon>Bryophyta</taxon>
        <taxon>Sphagnophytina</taxon>
        <taxon>Sphagnopsida</taxon>
        <taxon>Sphagnales</taxon>
        <taxon>Sphagnaceae</taxon>
        <taxon>Sphagnum</taxon>
    </lineage>
</organism>
<feature type="coiled-coil region" evidence="5">
    <location>
        <begin position="156"/>
        <end position="207"/>
    </location>
</feature>
<protein>
    <recommendedName>
        <fullName evidence="7">BHLH domain-containing protein</fullName>
    </recommendedName>
</protein>
<keyword evidence="5" id="KW-0175">Coiled coil</keyword>
<keyword evidence="2" id="KW-0238">DNA-binding</keyword>
<feature type="compositionally biased region" description="Polar residues" evidence="6">
    <location>
        <begin position="77"/>
        <end position="92"/>
    </location>
</feature>
<feature type="compositionally biased region" description="Pro residues" evidence="6">
    <location>
        <begin position="364"/>
        <end position="373"/>
    </location>
</feature>
<keyword evidence="3" id="KW-0804">Transcription</keyword>
<dbReference type="InterPro" id="IPR044579">
    <property type="entry name" value="bHLH11/121"/>
</dbReference>
<evidence type="ECO:0000259" key="7">
    <source>
        <dbReference type="PROSITE" id="PS50888"/>
    </source>
</evidence>
<dbReference type="EMBL" id="OZ023704">
    <property type="protein sequence ID" value="CAK9873492.1"/>
    <property type="molecule type" value="Genomic_DNA"/>
</dbReference>
<feature type="region of interest" description="Disordered" evidence="6">
    <location>
        <begin position="427"/>
        <end position="453"/>
    </location>
</feature>
<keyword evidence="9" id="KW-1185">Reference proteome</keyword>
<evidence type="ECO:0000256" key="4">
    <source>
        <dbReference type="ARBA" id="ARBA00023242"/>
    </source>
</evidence>
<reference evidence="8" key="1">
    <citation type="submission" date="2024-03" db="EMBL/GenBank/DDBJ databases">
        <authorList>
            <consortium name="ELIXIR-Norway"/>
            <consortium name="Elixir Norway"/>
        </authorList>
    </citation>
    <scope>NUCLEOTIDE SEQUENCE</scope>
</reference>
<dbReference type="Gene3D" id="4.10.280.10">
    <property type="entry name" value="Helix-loop-helix DNA-binding domain"/>
    <property type="match status" value="1"/>
</dbReference>
<sequence>MASSTNSWLQTNLLSQHDSQQQNSSHALYHSSEISLHGASSAHLNQSQHLELGHGSHGMEPYCQPLHHTLNAGLHLSGNSQQPVQPSNTFPGSSGRGAASNEIGDPTSARKVHKADREKLRRDRLNEQFGELAGVLDPDRPKNDKATILGDSVQVVKELRAEVKRLKCEHTSLLDESRDLVQEKTELREEKAALKTETEQLQAQLEQRLRGMLPWMSVDPSTVMMGPGPYPFPMPVAQPLTGPMSGPLPPTSETQQLPQQPVVAPSTYLSMAPPVAFMHPGMQAYAMYGTRHSETGGPFMPYAHYPVPVVMAGQSRSHPHAPFPQYPGVVMSQSYASHASSRPTATSPEPQGVETSLQLQTPGGPSPSPPLAPTPSQRKVTAGIARVQSSGSESSSSVLKSESNGATQIDCSSGAGDAISTLTLASSSLSRPVDATHSEGMRGSGHCSRIQSKNSVMMDARNWHSFTID</sequence>
<feature type="compositionally biased region" description="Low complexity" evidence="6">
    <location>
        <begin position="389"/>
        <end position="402"/>
    </location>
</feature>
<evidence type="ECO:0000256" key="2">
    <source>
        <dbReference type="ARBA" id="ARBA00023125"/>
    </source>
</evidence>
<dbReference type="Proteomes" id="UP001497522">
    <property type="component" value="Chromosome 3"/>
</dbReference>
<evidence type="ECO:0000313" key="9">
    <source>
        <dbReference type="Proteomes" id="UP001497522"/>
    </source>
</evidence>
<dbReference type="InterPro" id="IPR011598">
    <property type="entry name" value="bHLH_dom"/>
</dbReference>
<feature type="domain" description="BHLH" evidence="7">
    <location>
        <begin position="109"/>
        <end position="159"/>
    </location>
</feature>
<evidence type="ECO:0000313" key="8">
    <source>
        <dbReference type="EMBL" id="CAK9873492.1"/>
    </source>
</evidence>
<keyword evidence="4" id="KW-0539">Nucleus</keyword>
<dbReference type="CDD" id="cd11446">
    <property type="entry name" value="bHLH_AtILR3_like"/>
    <property type="match status" value="1"/>
</dbReference>
<dbReference type="Pfam" id="PF23177">
    <property type="entry name" value="bHLH_IRO3"/>
    <property type="match status" value="1"/>
</dbReference>
<evidence type="ECO:0000256" key="5">
    <source>
        <dbReference type="SAM" id="Coils"/>
    </source>
</evidence>
<evidence type="ECO:0000256" key="3">
    <source>
        <dbReference type="ARBA" id="ARBA00023163"/>
    </source>
</evidence>
<feature type="region of interest" description="Disordered" evidence="6">
    <location>
        <begin position="73"/>
        <end position="125"/>
    </location>
</feature>